<accession>A0AAV5AQP7</accession>
<evidence type="ECO:0000256" key="5">
    <source>
        <dbReference type="ARBA" id="ARBA00022723"/>
    </source>
</evidence>
<dbReference type="InterPro" id="IPR036396">
    <property type="entry name" value="Cyt_P450_sf"/>
</dbReference>
<dbReference type="Pfam" id="PF00067">
    <property type="entry name" value="p450"/>
    <property type="match status" value="1"/>
</dbReference>
<dbReference type="CDD" id="cd11065">
    <property type="entry name" value="CYP64-like"/>
    <property type="match status" value="1"/>
</dbReference>
<dbReference type="Proteomes" id="UP001050691">
    <property type="component" value="Unassembled WGS sequence"/>
</dbReference>
<proteinExistence type="inferred from homology"/>
<comment type="similarity">
    <text evidence="3 10">Belongs to the cytochrome P450 family.</text>
</comment>
<dbReference type="PROSITE" id="PS00086">
    <property type="entry name" value="CYTOCHROME_P450"/>
    <property type="match status" value="1"/>
</dbReference>
<dbReference type="SUPFAM" id="SSF48264">
    <property type="entry name" value="Cytochrome P450"/>
    <property type="match status" value="1"/>
</dbReference>
<feature type="binding site" description="axial binding residue" evidence="9">
    <location>
        <position position="433"/>
    </location>
    <ligand>
        <name>heme</name>
        <dbReference type="ChEBI" id="CHEBI:30413"/>
    </ligand>
    <ligandPart>
        <name>Fe</name>
        <dbReference type="ChEBI" id="CHEBI:18248"/>
    </ligandPart>
</feature>
<organism evidence="12 13">
    <name type="scientific">Clathrus columnatus</name>
    <dbReference type="NCBI Taxonomy" id="1419009"/>
    <lineage>
        <taxon>Eukaryota</taxon>
        <taxon>Fungi</taxon>
        <taxon>Dikarya</taxon>
        <taxon>Basidiomycota</taxon>
        <taxon>Agaricomycotina</taxon>
        <taxon>Agaricomycetes</taxon>
        <taxon>Phallomycetidae</taxon>
        <taxon>Phallales</taxon>
        <taxon>Clathraceae</taxon>
        <taxon>Clathrus</taxon>
    </lineage>
</organism>
<dbReference type="PRINTS" id="PR00385">
    <property type="entry name" value="P450"/>
</dbReference>
<evidence type="ECO:0000256" key="8">
    <source>
        <dbReference type="ARBA" id="ARBA00023033"/>
    </source>
</evidence>
<dbReference type="PRINTS" id="PR00463">
    <property type="entry name" value="EP450I"/>
</dbReference>
<dbReference type="GO" id="GO:0004497">
    <property type="term" value="F:monooxygenase activity"/>
    <property type="evidence" value="ECO:0007669"/>
    <property type="project" value="UniProtKB-KW"/>
</dbReference>
<dbReference type="GO" id="GO:0005506">
    <property type="term" value="F:iron ion binding"/>
    <property type="evidence" value="ECO:0007669"/>
    <property type="project" value="InterPro"/>
</dbReference>
<dbReference type="PANTHER" id="PTHR46300">
    <property type="entry name" value="P450, PUTATIVE (EUROFUNG)-RELATED-RELATED"/>
    <property type="match status" value="1"/>
</dbReference>
<dbReference type="EMBL" id="BPWL01000010">
    <property type="protein sequence ID" value="GJJ15125.1"/>
    <property type="molecule type" value="Genomic_DNA"/>
</dbReference>
<reference evidence="12" key="1">
    <citation type="submission" date="2021-10" db="EMBL/GenBank/DDBJ databases">
        <title>De novo Genome Assembly of Clathrus columnatus (Basidiomycota, Fungi) Using Illumina and Nanopore Sequence Data.</title>
        <authorList>
            <person name="Ogiso-Tanaka E."/>
            <person name="Itagaki H."/>
            <person name="Hosoya T."/>
            <person name="Hosaka K."/>
        </authorList>
    </citation>
    <scope>NUCLEOTIDE SEQUENCE</scope>
    <source>
        <strain evidence="12">MO-923</strain>
    </source>
</reference>
<evidence type="ECO:0000313" key="12">
    <source>
        <dbReference type="EMBL" id="GJJ15125.1"/>
    </source>
</evidence>
<name>A0AAV5AQP7_9AGAM</name>
<comment type="pathway">
    <text evidence="2">Secondary metabolite biosynthesis.</text>
</comment>
<evidence type="ECO:0000313" key="13">
    <source>
        <dbReference type="Proteomes" id="UP001050691"/>
    </source>
</evidence>
<evidence type="ECO:0000256" key="1">
    <source>
        <dbReference type="ARBA" id="ARBA00001971"/>
    </source>
</evidence>
<keyword evidence="5 9" id="KW-0479">Metal-binding</keyword>
<keyword evidence="11" id="KW-0732">Signal</keyword>
<dbReference type="GO" id="GO:0020037">
    <property type="term" value="F:heme binding"/>
    <property type="evidence" value="ECO:0007669"/>
    <property type="project" value="InterPro"/>
</dbReference>
<dbReference type="InterPro" id="IPR050364">
    <property type="entry name" value="Cytochrome_P450_fung"/>
</dbReference>
<evidence type="ECO:0000256" key="9">
    <source>
        <dbReference type="PIRSR" id="PIRSR602401-1"/>
    </source>
</evidence>
<protein>
    <recommendedName>
        <fullName evidence="14">Cytochrome P450</fullName>
    </recommendedName>
</protein>
<evidence type="ECO:0000256" key="4">
    <source>
        <dbReference type="ARBA" id="ARBA00022617"/>
    </source>
</evidence>
<dbReference type="AlphaFoldDB" id="A0AAV5AQP7"/>
<feature type="chain" id="PRO_5043573828" description="Cytochrome P450" evidence="11">
    <location>
        <begin position="22"/>
        <end position="484"/>
    </location>
</feature>
<dbReference type="GO" id="GO:0016705">
    <property type="term" value="F:oxidoreductase activity, acting on paired donors, with incorporation or reduction of molecular oxygen"/>
    <property type="evidence" value="ECO:0007669"/>
    <property type="project" value="InterPro"/>
</dbReference>
<keyword evidence="8 10" id="KW-0503">Monooxygenase</keyword>
<evidence type="ECO:0000256" key="2">
    <source>
        <dbReference type="ARBA" id="ARBA00005179"/>
    </source>
</evidence>
<dbReference type="Gene3D" id="1.10.630.10">
    <property type="entry name" value="Cytochrome P450"/>
    <property type="match status" value="1"/>
</dbReference>
<evidence type="ECO:0000256" key="10">
    <source>
        <dbReference type="RuleBase" id="RU000461"/>
    </source>
</evidence>
<evidence type="ECO:0000256" key="7">
    <source>
        <dbReference type="ARBA" id="ARBA00023004"/>
    </source>
</evidence>
<gene>
    <name evidence="12" type="ORF">Clacol_009400</name>
</gene>
<keyword evidence="6 10" id="KW-0560">Oxidoreductase</keyword>
<comment type="caution">
    <text evidence="12">The sequence shown here is derived from an EMBL/GenBank/DDBJ whole genome shotgun (WGS) entry which is preliminary data.</text>
</comment>
<dbReference type="PANTHER" id="PTHR46300:SF7">
    <property type="entry name" value="P450, PUTATIVE (EUROFUNG)-RELATED"/>
    <property type="match status" value="1"/>
</dbReference>
<comment type="cofactor">
    <cofactor evidence="1 9">
        <name>heme</name>
        <dbReference type="ChEBI" id="CHEBI:30413"/>
    </cofactor>
</comment>
<evidence type="ECO:0000256" key="6">
    <source>
        <dbReference type="ARBA" id="ARBA00023002"/>
    </source>
</evidence>
<evidence type="ECO:0000256" key="3">
    <source>
        <dbReference type="ARBA" id="ARBA00010617"/>
    </source>
</evidence>
<keyword evidence="13" id="KW-1185">Reference proteome</keyword>
<sequence length="484" mass="54934">MFSSPVTWLAVTATIVYLVVSYRSTPTPLPPGPKPKFFSGNLHQLPKIEKWKVYREWSNTYGPIFMYKVFGKKTIILNTLKTASDLLDGRSNLYSDRPRSWIYTEYIGRSLSVLNVSSQNPRHKIYRKLMHSGLNARAINSYQNLMEQESQTLAQNLMEFPDDFINHLRQNAGAIILKLAYGWTVTGNRDRFVVAMEEAFELTAELTRPGKWLVDAIPLLRFIPSWFPGGSFKLRAEEHKRELLAVDQIPFDWAKKEINSGNYIPSFTSQHLFPEDGHKVNAEEEDILKWTSSALYVGGADTTVATMTAFFAAMSLFPSTQEKARQEVDEIIGIRKPVFADQASMPYISALIKEVLRWAPSAPLGLPHYVIQDDIYSGHFIPKDTIVFANIWAISRQEEIYPNPEEFDPERYLGPTPQMDPRKFLFGFGRRVCPGAAFAEASVFINITNLLSQFTISKAIDTNGAEITPTIEFTSTMTRVAQTM</sequence>
<keyword evidence="4 9" id="KW-0349">Heme</keyword>
<evidence type="ECO:0008006" key="14">
    <source>
        <dbReference type="Google" id="ProtNLM"/>
    </source>
</evidence>
<evidence type="ECO:0000256" key="11">
    <source>
        <dbReference type="SAM" id="SignalP"/>
    </source>
</evidence>
<dbReference type="InterPro" id="IPR001128">
    <property type="entry name" value="Cyt_P450"/>
</dbReference>
<feature type="signal peptide" evidence="11">
    <location>
        <begin position="1"/>
        <end position="21"/>
    </location>
</feature>
<keyword evidence="7 9" id="KW-0408">Iron</keyword>
<dbReference type="InterPro" id="IPR002401">
    <property type="entry name" value="Cyt_P450_E_grp-I"/>
</dbReference>
<dbReference type="InterPro" id="IPR017972">
    <property type="entry name" value="Cyt_P450_CS"/>
</dbReference>